<dbReference type="InterPro" id="IPR012506">
    <property type="entry name" value="TMEM86B-like"/>
</dbReference>
<dbReference type="PANTHER" id="PTHR31885">
    <property type="entry name" value="GH04784P"/>
    <property type="match status" value="1"/>
</dbReference>
<evidence type="ECO:0000313" key="7">
    <source>
        <dbReference type="EMBL" id="MEE1885586.1"/>
    </source>
</evidence>
<organism evidence="7 8">
    <name type="scientific">Pedobacter flavus</name>
    <dbReference type="NCBI Taxonomy" id="3113906"/>
    <lineage>
        <taxon>Bacteria</taxon>
        <taxon>Pseudomonadati</taxon>
        <taxon>Bacteroidota</taxon>
        <taxon>Sphingobacteriia</taxon>
        <taxon>Sphingobacteriales</taxon>
        <taxon>Sphingobacteriaceae</taxon>
        <taxon>Pedobacter</taxon>
    </lineage>
</organism>
<evidence type="ECO:0000256" key="2">
    <source>
        <dbReference type="ARBA" id="ARBA00007375"/>
    </source>
</evidence>
<accession>A0ABU7H4U8</accession>
<feature type="transmembrane region" description="Helical" evidence="6">
    <location>
        <begin position="31"/>
        <end position="52"/>
    </location>
</feature>
<evidence type="ECO:0000256" key="3">
    <source>
        <dbReference type="ARBA" id="ARBA00022692"/>
    </source>
</evidence>
<dbReference type="Pfam" id="PF07947">
    <property type="entry name" value="YhhN"/>
    <property type="match status" value="1"/>
</dbReference>
<feature type="transmembrane region" description="Helical" evidence="6">
    <location>
        <begin position="83"/>
        <end position="103"/>
    </location>
</feature>
<feature type="transmembrane region" description="Helical" evidence="6">
    <location>
        <begin position="172"/>
        <end position="190"/>
    </location>
</feature>
<proteinExistence type="inferred from homology"/>
<name>A0ABU7H4U8_9SPHI</name>
<evidence type="ECO:0000256" key="4">
    <source>
        <dbReference type="ARBA" id="ARBA00022989"/>
    </source>
</evidence>
<dbReference type="Proteomes" id="UP001337681">
    <property type="component" value="Unassembled WGS sequence"/>
</dbReference>
<keyword evidence="3 6" id="KW-0812">Transmembrane</keyword>
<dbReference type="EMBL" id="JAZDQU010000002">
    <property type="protein sequence ID" value="MEE1885586.1"/>
    <property type="molecule type" value="Genomic_DNA"/>
</dbReference>
<feature type="transmembrane region" description="Helical" evidence="6">
    <location>
        <begin position="202"/>
        <end position="225"/>
    </location>
</feature>
<dbReference type="PANTHER" id="PTHR31885:SF6">
    <property type="entry name" value="GH04784P"/>
    <property type="match status" value="1"/>
</dbReference>
<reference evidence="7 8" key="1">
    <citation type="submission" date="2024-01" db="EMBL/GenBank/DDBJ databases">
        <title>Pedobacter sp. nov., isolated from oil-contaminated soil.</title>
        <authorList>
            <person name="Le N.T.T."/>
        </authorList>
    </citation>
    <scope>NUCLEOTIDE SEQUENCE [LARGE SCALE GENOMIC DNA]</scope>
    <source>
        <strain evidence="7 8">VNH31</strain>
    </source>
</reference>
<evidence type="ECO:0000256" key="6">
    <source>
        <dbReference type="SAM" id="Phobius"/>
    </source>
</evidence>
<protein>
    <submittedName>
        <fullName evidence="7">Lysoplasmalogenase</fullName>
    </submittedName>
</protein>
<feature type="transmembrane region" description="Helical" evidence="6">
    <location>
        <begin position="140"/>
        <end position="160"/>
    </location>
</feature>
<keyword evidence="4 6" id="KW-1133">Transmembrane helix</keyword>
<evidence type="ECO:0000256" key="1">
    <source>
        <dbReference type="ARBA" id="ARBA00004141"/>
    </source>
</evidence>
<keyword evidence="5 6" id="KW-0472">Membrane</keyword>
<sequence>MLNKTNLTILFFIVFVAQLFSLLTENEWVRFITKPLITIVLMLSLVMLNQLYGKFRKRIFIGLIFGLLGDVFLMLPANHPSYFMLGLLSFLIGHLFYISAFNLDIQSSTKKASNVFLISSILLAIFSGAFFLYLRPYLGSMQIPVLIYCFIISLMVMLSIGRWGKVDKSSALFITIGAFFFLISDSLLAYNKFVLPLENSGLYVMSTYMLAQFFIVQGTISRVLLSKEEN</sequence>
<comment type="subcellular location">
    <subcellularLocation>
        <location evidence="1">Membrane</location>
        <topology evidence="1">Multi-pass membrane protein</topology>
    </subcellularLocation>
</comment>
<evidence type="ECO:0000256" key="5">
    <source>
        <dbReference type="ARBA" id="ARBA00023136"/>
    </source>
</evidence>
<feature type="transmembrane region" description="Helical" evidence="6">
    <location>
        <begin position="115"/>
        <end position="134"/>
    </location>
</feature>
<comment type="caution">
    <text evidence="7">The sequence shown here is derived from an EMBL/GenBank/DDBJ whole genome shotgun (WGS) entry which is preliminary data.</text>
</comment>
<gene>
    <name evidence="7" type="ORF">VRU49_09175</name>
</gene>
<comment type="similarity">
    <text evidence="2">Belongs to the TMEM86 family.</text>
</comment>
<evidence type="ECO:0000313" key="8">
    <source>
        <dbReference type="Proteomes" id="UP001337681"/>
    </source>
</evidence>
<dbReference type="RefSeq" id="WP_330146481.1">
    <property type="nucleotide sequence ID" value="NZ_JAZDQU010000002.1"/>
</dbReference>
<keyword evidence="8" id="KW-1185">Reference proteome</keyword>
<feature type="transmembrane region" description="Helical" evidence="6">
    <location>
        <begin position="59"/>
        <end position="77"/>
    </location>
</feature>